<reference evidence="1 2" key="2">
    <citation type="submission" date="2009-02" db="EMBL/GenBank/DDBJ databases">
        <title>Draft genome sequence of Clostridium asparagiforme (DSM 15981).</title>
        <authorList>
            <person name="Sudarsanam P."/>
            <person name="Ley R."/>
            <person name="Guruge J."/>
            <person name="Turnbaugh P.J."/>
            <person name="Mahowald M."/>
            <person name="Liep D."/>
            <person name="Gordon J."/>
        </authorList>
    </citation>
    <scope>NUCLEOTIDE SEQUENCE [LARGE SCALE GENOMIC DNA]</scope>
    <source>
        <strain evidence="1 2">DSM 15981</strain>
    </source>
</reference>
<proteinExistence type="predicted"/>
<dbReference type="Proteomes" id="UP000004756">
    <property type="component" value="Unassembled WGS sequence"/>
</dbReference>
<comment type="caution">
    <text evidence="1">The sequence shown here is derived from an EMBL/GenBank/DDBJ whole genome shotgun (WGS) entry which is preliminary data.</text>
</comment>
<accession>C0CUI0</accession>
<sequence>MFISQTNLAKNKFANIYIIYVLISICSRDSSKVHLIVKQTFYLKTDLKSFLNITLRYLIVNTAFYFLAKS</sequence>
<gene>
    <name evidence="1" type="ORF">CLOSTASPAR_00672</name>
</gene>
<dbReference type="EMBL" id="ACCJ01000030">
    <property type="protein sequence ID" value="EEG57180.1"/>
    <property type="molecule type" value="Genomic_DNA"/>
</dbReference>
<dbReference type="AlphaFoldDB" id="C0CUI0"/>
<organism evidence="1 2">
    <name type="scientific">[Clostridium] asparagiforme DSM 15981</name>
    <dbReference type="NCBI Taxonomy" id="518636"/>
    <lineage>
        <taxon>Bacteria</taxon>
        <taxon>Bacillati</taxon>
        <taxon>Bacillota</taxon>
        <taxon>Clostridia</taxon>
        <taxon>Lachnospirales</taxon>
        <taxon>Lachnospiraceae</taxon>
        <taxon>Enterocloster</taxon>
    </lineage>
</organism>
<evidence type="ECO:0000313" key="2">
    <source>
        <dbReference type="Proteomes" id="UP000004756"/>
    </source>
</evidence>
<dbReference type="HOGENOM" id="CLU_2750523_0_0_9"/>
<name>C0CUI0_9FIRM</name>
<keyword evidence="2" id="KW-1185">Reference proteome</keyword>
<protein>
    <submittedName>
        <fullName evidence="1">Uncharacterized protein</fullName>
    </submittedName>
</protein>
<evidence type="ECO:0000313" key="1">
    <source>
        <dbReference type="EMBL" id="EEG57180.1"/>
    </source>
</evidence>
<reference evidence="1 2" key="1">
    <citation type="submission" date="2009-01" db="EMBL/GenBank/DDBJ databases">
        <authorList>
            <person name="Fulton L."/>
            <person name="Clifton S."/>
            <person name="Fulton B."/>
            <person name="Xu J."/>
            <person name="Minx P."/>
            <person name="Pepin K.H."/>
            <person name="Johnson M."/>
            <person name="Bhonagiri V."/>
            <person name="Nash W.E."/>
            <person name="Mardis E.R."/>
            <person name="Wilson R.K."/>
        </authorList>
    </citation>
    <scope>NUCLEOTIDE SEQUENCE [LARGE SCALE GENOMIC DNA]</scope>
    <source>
        <strain evidence="1 2">DSM 15981</strain>
    </source>
</reference>